<evidence type="ECO:0000259" key="8">
    <source>
        <dbReference type="Pfam" id="PF02878"/>
    </source>
</evidence>
<dbReference type="Pfam" id="PF02878">
    <property type="entry name" value="PGM_PMM_I"/>
    <property type="match status" value="1"/>
</dbReference>
<keyword evidence="4" id="KW-0479">Metal-binding</keyword>
<proteinExistence type="inferred from homology"/>
<dbReference type="AlphaFoldDB" id="A0A7V3YMV9"/>
<sequence length="451" mass="49625">MPKLFGTFGIRRVANEVLTPEMATKLALSFATFIGGESVVVGRDARKTSEMLYNAVVAGLCSAGCQVVELGVTATPALQWACRQWQMWGAMVTASHNPPEWNGIKFMEKSGKGLDREKEVEVERIFFGETFCRASWFEIRQETIKRDIRWDYIAAIMSRVDVAAIRKRSFRVALDCANGAPSLITPYLLSEMGCRVVTLNAHPDGNFPGRNPEPTPENLKDIVTLIRHGDFDLGFAQDGDGDRLIVITEKGEFVPGDLSVSLVAKELAQRPIPGPIVTTVATTHILQEIAKATNREVITTAVGDLVVAKALQEKGGIFGCEENGGMIFPDFVWGRDGAMAAAFILHILANSGKSLSELLQELPPYYQVKKKVTIDPEKRDAVLAAVDEATKKEKNRITTDGFKVVFDDGSWVLVRPSGTEPLIRVFAEAKDRERAEALVAQYLALIEKAQR</sequence>
<dbReference type="EMBL" id="DTEN01000320">
    <property type="protein sequence ID" value="HGI75584.1"/>
    <property type="molecule type" value="Genomic_DNA"/>
</dbReference>
<feature type="domain" description="Alpha-D-phosphohexomutase C-terminal" evidence="7">
    <location>
        <begin position="378"/>
        <end position="441"/>
    </location>
</feature>
<comment type="cofactor">
    <cofactor evidence="1">
        <name>Mg(2+)</name>
        <dbReference type="ChEBI" id="CHEBI:18420"/>
    </cofactor>
</comment>
<dbReference type="NCBIfam" id="TIGR03990">
    <property type="entry name" value="Arch_GlmM"/>
    <property type="match status" value="1"/>
</dbReference>
<keyword evidence="3" id="KW-0597">Phosphoprotein</keyword>
<dbReference type="InterPro" id="IPR024086">
    <property type="entry name" value="GlmM_arc-type"/>
</dbReference>
<dbReference type="PANTHER" id="PTHR43771:SF1">
    <property type="entry name" value="PHOSPHOMANNOMUTASE"/>
    <property type="match status" value="1"/>
</dbReference>
<dbReference type="PRINTS" id="PR00509">
    <property type="entry name" value="PGMPMM"/>
</dbReference>
<dbReference type="PANTHER" id="PTHR43771">
    <property type="entry name" value="PHOSPHOMANNOMUTASE"/>
    <property type="match status" value="1"/>
</dbReference>
<reference evidence="11" key="1">
    <citation type="journal article" date="2020" name="mSystems">
        <title>Genome- and Community-Level Interaction Insights into Carbon Utilization and Element Cycling Functions of Hydrothermarchaeota in Hydrothermal Sediment.</title>
        <authorList>
            <person name="Zhou Z."/>
            <person name="Liu Y."/>
            <person name="Xu W."/>
            <person name="Pan J."/>
            <person name="Luo Z.H."/>
            <person name="Li M."/>
        </authorList>
    </citation>
    <scope>NUCLEOTIDE SEQUENCE [LARGE SCALE GENOMIC DNA]</scope>
    <source>
        <strain evidence="11">SpSt-716</strain>
    </source>
</reference>
<dbReference type="InterPro" id="IPR005845">
    <property type="entry name" value="A-D-PHexomutase_a/b/a-II"/>
</dbReference>
<dbReference type="GO" id="GO:0005975">
    <property type="term" value="P:carbohydrate metabolic process"/>
    <property type="evidence" value="ECO:0007669"/>
    <property type="project" value="InterPro"/>
</dbReference>
<dbReference type="GO" id="GO:0046872">
    <property type="term" value="F:metal ion binding"/>
    <property type="evidence" value="ECO:0007669"/>
    <property type="project" value="UniProtKB-KW"/>
</dbReference>
<dbReference type="InterPro" id="IPR036900">
    <property type="entry name" value="A-D-PHexomutase_C_sf"/>
</dbReference>
<evidence type="ECO:0000256" key="5">
    <source>
        <dbReference type="ARBA" id="ARBA00022842"/>
    </source>
</evidence>
<dbReference type="GO" id="GO:0008966">
    <property type="term" value="F:phosphoglucosamine mutase activity"/>
    <property type="evidence" value="ECO:0007669"/>
    <property type="project" value="UniProtKB-EC"/>
</dbReference>
<feature type="domain" description="Alpha-D-phosphohexomutase alpha/beta/alpha" evidence="10">
    <location>
        <begin position="256"/>
        <end position="364"/>
    </location>
</feature>
<evidence type="ECO:0000256" key="3">
    <source>
        <dbReference type="ARBA" id="ARBA00022553"/>
    </source>
</evidence>
<dbReference type="CDD" id="cd03087">
    <property type="entry name" value="PGM_like1"/>
    <property type="match status" value="1"/>
</dbReference>
<dbReference type="InterPro" id="IPR005843">
    <property type="entry name" value="A-D-PHexomutase_C"/>
</dbReference>
<evidence type="ECO:0000256" key="1">
    <source>
        <dbReference type="ARBA" id="ARBA00001946"/>
    </source>
</evidence>
<dbReference type="InterPro" id="IPR005846">
    <property type="entry name" value="A-D-PHexomutase_a/b/a-III"/>
</dbReference>
<keyword evidence="5" id="KW-0460">Magnesium</keyword>
<evidence type="ECO:0000313" key="11">
    <source>
        <dbReference type="EMBL" id="HGI75584.1"/>
    </source>
</evidence>
<dbReference type="Pfam" id="PF02879">
    <property type="entry name" value="PGM_PMM_II"/>
    <property type="match status" value="1"/>
</dbReference>
<evidence type="ECO:0000256" key="6">
    <source>
        <dbReference type="ARBA" id="ARBA00023235"/>
    </source>
</evidence>
<evidence type="ECO:0000256" key="4">
    <source>
        <dbReference type="ARBA" id="ARBA00022723"/>
    </source>
</evidence>
<feature type="domain" description="Alpha-D-phosphohexomutase alpha/beta/alpha" evidence="9">
    <location>
        <begin position="151"/>
        <end position="251"/>
    </location>
</feature>
<dbReference type="SUPFAM" id="SSF53738">
    <property type="entry name" value="Phosphoglucomutase, first 3 domains"/>
    <property type="match status" value="3"/>
</dbReference>
<dbReference type="EC" id="5.4.2.10" evidence="11"/>
<evidence type="ECO:0000259" key="10">
    <source>
        <dbReference type="Pfam" id="PF02880"/>
    </source>
</evidence>
<evidence type="ECO:0000259" key="7">
    <source>
        <dbReference type="Pfam" id="PF00408"/>
    </source>
</evidence>
<protein>
    <submittedName>
        <fullName evidence="11">Phosphoglucosamine mutase</fullName>
        <ecNumber evidence="11">5.4.2.10</ecNumber>
    </submittedName>
</protein>
<evidence type="ECO:0000256" key="2">
    <source>
        <dbReference type="ARBA" id="ARBA00010231"/>
    </source>
</evidence>
<dbReference type="InterPro" id="IPR005841">
    <property type="entry name" value="Alpha-D-phosphohexomutase_SF"/>
</dbReference>
<name>A0A7V3YMV9_9BACT</name>
<dbReference type="Gene3D" id="3.30.310.50">
    <property type="entry name" value="Alpha-D-phosphohexomutase, C-terminal domain"/>
    <property type="match status" value="1"/>
</dbReference>
<dbReference type="Gene3D" id="3.40.120.10">
    <property type="entry name" value="Alpha-D-Glucose-1,6-Bisphosphate, subunit A, domain 3"/>
    <property type="match status" value="3"/>
</dbReference>
<organism evidence="11">
    <name type="scientific">Candidatus Caldatribacterium californiense</name>
    <dbReference type="NCBI Taxonomy" id="1454726"/>
    <lineage>
        <taxon>Bacteria</taxon>
        <taxon>Pseudomonadati</taxon>
        <taxon>Atribacterota</taxon>
        <taxon>Atribacteria</taxon>
        <taxon>Atribacterales</taxon>
        <taxon>Candidatus Caldatribacteriaceae</taxon>
        <taxon>Candidatus Caldatribacterium</taxon>
    </lineage>
</organism>
<keyword evidence="6 11" id="KW-0413">Isomerase</keyword>
<comment type="similarity">
    <text evidence="2">Belongs to the phosphohexose mutase family.</text>
</comment>
<dbReference type="Pfam" id="PF02880">
    <property type="entry name" value="PGM_PMM_III"/>
    <property type="match status" value="1"/>
</dbReference>
<dbReference type="InterPro" id="IPR016055">
    <property type="entry name" value="A-D-PHexomutase_a/b/a-I/II/III"/>
</dbReference>
<dbReference type="InterPro" id="IPR005844">
    <property type="entry name" value="A-D-PHexomutase_a/b/a-I"/>
</dbReference>
<evidence type="ECO:0000259" key="9">
    <source>
        <dbReference type="Pfam" id="PF02879"/>
    </source>
</evidence>
<comment type="caution">
    <text evidence="11">The sequence shown here is derived from an EMBL/GenBank/DDBJ whole genome shotgun (WGS) entry which is preliminary data.</text>
</comment>
<gene>
    <name evidence="11" type="primary">glmM</name>
    <name evidence="11" type="ORF">ENU96_07910</name>
</gene>
<accession>A0A7V3YMV9</accession>
<dbReference type="FunFam" id="3.40.120.10:FF:000003">
    <property type="entry name" value="Phosphoglucosamine mutase"/>
    <property type="match status" value="1"/>
</dbReference>
<dbReference type="Pfam" id="PF00408">
    <property type="entry name" value="PGM_PMM_IV"/>
    <property type="match status" value="1"/>
</dbReference>
<dbReference type="SUPFAM" id="SSF55957">
    <property type="entry name" value="Phosphoglucomutase, C-terminal domain"/>
    <property type="match status" value="1"/>
</dbReference>
<feature type="domain" description="Alpha-D-phosphohexomutase alpha/beta/alpha" evidence="8">
    <location>
        <begin position="3"/>
        <end position="131"/>
    </location>
</feature>